<evidence type="ECO:0000313" key="2">
    <source>
        <dbReference type="Proteomes" id="UP001056120"/>
    </source>
</evidence>
<dbReference type="Proteomes" id="UP001056120">
    <property type="component" value="Linkage Group LG17"/>
</dbReference>
<reference evidence="1 2" key="2">
    <citation type="journal article" date="2022" name="Mol. Ecol. Resour.">
        <title>The genomes of chicory, endive, great burdock and yacon provide insights into Asteraceae paleo-polyploidization history and plant inulin production.</title>
        <authorList>
            <person name="Fan W."/>
            <person name="Wang S."/>
            <person name="Wang H."/>
            <person name="Wang A."/>
            <person name="Jiang F."/>
            <person name="Liu H."/>
            <person name="Zhao H."/>
            <person name="Xu D."/>
            <person name="Zhang Y."/>
        </authorList>
    </citation>
    <scope>NUCLEOTIDE SEQUENCE [LARGE SCALE GENOMIC DNA]</scope>
    <source>
        <strain evidence="2">cv. Yunnan</strain>
        <tissue evidence="1">Leaves</tissue>
    </source>
</reference>
<evidence type="ECO:0000313" key="1">
    <source>
        <dbReference type="EMBL" id="KAI3762423.1"/>
    </source>
</evidence>
<reference evidence="2" key="1">
    <citation type="journal article" date="2022" name="Mol. Ecol. Resour.">
        <title>The genomes of chicory, endive, great burdock and yacon provide insights into Asteraceae palaeo-polyploidization history and plant inulin production.</title>
        <authorList>
            <person name="Fan W."/>
            <person name="Wang S."/>
            <person name="Wang H."/>
            <person name="Wang A."/>
            <person name="Jiang F."/>
            <person name="Liu H."/>
            <person name="Zhao H."/>
            <person name="Xu D."/>
            <person name="Zhang Y."/>
        </authorList>
    </citation>
    <scope>NUCLEOTIDE SEQUENCE [LARGE SCALE GENOMIC DNA]</scope>
    <source>
        <strain evidence="2">cv. Yunnan</strain>
    </source>
</reference>
<keyword evidence="2" id="KW-1185">Reference proteome</keyword>
<organism evidence="1 2">
    <name type="scientific">Smallanthus sonchifolius</name>
    <dbReference type="NCBI Taxonomy" id="185202"/>
    <lineage>
        <taxon>Eukaryota</taxon>
        <taxon>Viridiplantae</taxon>
        <taxon>Streptophyta</taxon>
        <taxon>Embryophyta</taxon>
        <taxon>Tracheophyta</taxon>
        <taxon>Spermatophyta</taxon>
        <taxon>Magnoliopsida</taxon>
        <taxon>eudicotyledons</taxon>
        <taxon>Gunneridae</taxon>
        <taxon>Pentapetalae</taxon>
        <taxon>asterids</taxon>
        <taxon>campanulids</taxon>
        <taxon>Asterales</taxon>
        <taxon>Asteraceae</taxon>
        <taxon>Asteroideae</taxon>
        <taxon>Heliantheae alliance</taxon>
        <taxon>Millerieae</taxon>
        <taxon>Smallanthus</taxon>
    </lineage>
</organism>
<dbReference type="EMBL" id="CM042034">
    <property type="protein sequence ID" value="KAI3762423.1"/>
    <property type="molecule type" value="Genomic_DNA"/>
</dbReference>
<proteinExistence type="predicted"/>
<gene>
    <name evidence="1" type="ORF">L1987_52853</name>
</gene>
<comment type="caution">
    <text evidence="1">The sequence shown here is derived from an EMBL/GenBank/DDBJ whole genome shotgun (WGS) entry which is preliminary data.</text>
</comment>
<sequence length="111" mass="12642">MGANGSDVGQGQVRGVEGFSYAHLAVLMLITSENQKKPSTRMKPKETKVKNGKNLIFVVREDLKSKPRGVSKDTIYLRFFPFSLSWRASTWLDNLPENSITTWEDLETKFF</sequence>
<accession>A0ACB9EV22</accession>
<name>A0ACB9EV22_9ASTR</name>
<protein>
    <submittedName>
        <fullName evidence="1">Uncharacterized protein</fullName>
    </submittedName>
</protein>